<dbReference type="GO" id="GO:0051213">
    <property type="term" value="F:dioxygenase activity"/>
    <property type="evidence" value="ECO:0007669"/>
    <property type="project" value="UniProtKB-KW"/>
</dbReference>
<dbReference type="InterPro" id="IPR036922">
    <property type="entry name" value="Rieske_2Fe-2S_sf"/>
</dbReference>
<comment type="caution">
    <text evidence="8">The sequence shown here is derived from an EMBL/GenBank/DDBJ whole genome shotgun (WGS) entry which is preliminary data.</text>
</comment>
<dbReference type="Pfam" id="PF00355">
    <property type="entry name" value="Rieske"/>
    <property type="match status" value="1"/>
</dbReference>
<keyword evidence="3" id="KW-0560">Oxidoreductase</keyword>
<dbReference type="CDD" id="cd03469">
    <property type="entry name" value="Rieske_RO_Alpha_N"/>
    <property type="match status" value="1"/>
</dbReference>
<evidence type="ECO:0000259" key="7">
    <source>
        <dbReference type="PROSITE" id="PS51296"/>
    </source>
</evidence>
<dbReference type="PANTHER" id="PTHR21266:SF60">
    <property type="entry name" value="3-KETOSTEROID-9-ALPHA-MONOOXYGENASE, OXYGENASE COMPONENT"/>
    <property type="match status" value="1"/>
</dbReference>
<dbReference type="PANTHER" id="PTHR21266">
    <property type="entry name" value="IRON-SULFUR DOMAIN CONTAINING PROTEIN"/>
    <property type="match status" value="1"/>
</dbReference>
<dbReference type="SUPFAM" id="SSF50022">
    <property type="entry name" value="ISP domain"/>
    <property type="match status" value="1"/>
</dbReference>
<dbReference type="PROSITE" id="PS51296">
    <property type="entry name" value="RIESKE"/>
    <property type="match status" value="1"/>
</dbReference>
<evidence type="ECO:0000313" key="9">
    <source>
        <dbReference type="Proteomes" id="UP000886469"/>
    </source>
</evidence>
<dbReference type="InterPro" id="IPR017941">
    <property type="entry name" value="Rieske_2Fe-2S"/>
</dbReference>
<keyword evidence="9" id="KW-1185">Reference proteome</keyword>
<dbReference type="Gene3D" id="2.102.10.10">
    <property type="entry name" value="Rieske [2Fe-2S] iron-sulphur domain"/>
    <property type="match status" value="1"/>
</dbReference>
<evidence type="ECO:0000256" key="4">
    <source>
        <dbReference type="ARBA" id="ARBA00023004"/>
    </source>
</evidence>
<evidence type="ECO:0000313" key="8">
    <source>
        <dbReference type="EMBL" id="NMQ04925.1"/>
    </source>
</evidence>
<dbReference type="Proteomes" id="UP000886469">
    <property type="component" value="Unassembled WGS sequence"/>
</dbReference>
<name>A0ABX1T5K1_9PROT</name>
<gene>
    <name evidence="8" type="ORF">E4Q08_06460</name>
</gene>
<evidence type="ECO:0000256" key="5">
    <source>
        <dbReference type="ARBA" id="ARBA00023014"/>
    </source>
</evidence>
<feature type="region of interest" description="Disordered" evidence="6">
    <location>
        <begin position="366"/>
        <end position="390"/>
    </location>
</feature>
<accession>A0ABX1T5K1</accession>
<keyword evidence="2" id="KW-0479">Metal-binding</keyword>
<sequence>MCAATSWCACANWRQIPCSRSRAGRFSPAPGRRRHRVDTRVFNHPEAVVQGWYWLARSREIRRGQVVPLRLLGRELAVYRGDDGRVAALDAYCAHMGAHLAEGRVEGNALRCFFHRWRYEADGRCSDIPCLAGQARPQISVRCWPTAERYGMVWLWTGETPADDLPEVPELAGKACDALVANRFRKRCHPNVVLINAIDEQHFASVHHLPGSILTMEAVPRSVSNIEFRNLGKVPTSKRLGRLLARFYQGPLTYTLSYWYGSLGTVTLGPDFLHLHLMFALRVGDDGSTEGQTLALTRQRRGPLGWLVNRLLLYGTALAARYFAWGDTRVFETIRFDFRHPIPADRAVLAFIRHLESQPLARWHEIDRTGARPRPTRMRLAGTDQESSDG</sequence>
<evidence type="ECO:0000256" key="6">
    <source>
        <dbReference type="SAM" id="MobiDB-lite"/>
    </source>
</evidence>
<organism evidence="8 9">
    <name type="scientific">Candidatus Accumulibacter contiguus</name>
    <dbReference type="NCBI Taxonomy" id="2954381"/>
    <lineage>
        <taxon>Bacteria</taxon>
        <taxon>Pseudomonadati</taxon>
        <taxon>Pseudomonadota</taxon>
        <taxon>Betaproteobacteria</taxon>
        <taxon>Candidatus Accumulibacter</taxon>
    </lineage>
</organism>
<proteinExistence type="predicted"/>
<keyword evidence="4" id="KW-0408">Iron</keyword>
<evidence type="ECO:0000256" key="2">
    <source>
        <dbReference type="ARBA" id="ARBA00022723"/>
    </source>
</evidence>
<evidence type="ECO:0000256" key="3">
    <source>
        <dbReference type="ARBA" id="ARBA00023002"/>
    </source>
</evidence>
<feature type="domain" description="Rieske" evidence="7">
    <location>
        <begin position="52"/>
        <end position="155"/>
    </location>
</feature>
<keyword evidence="5" id="KW-0411">Iron-sulfur</keyword>
<evidence type="ECO:0000256" key="1">
    <source>
        <dbReference type="ARBA" id="ARBA00022714"/>
    </source>
</evidence>
<protein>
    <submittedName>
        <fullName evidence="8">Aromatic ring-hydroxylating dioxygenase subunit alpha</fullName>
    </submittedName>
</protein>
<keyword evidence="1" id="KW-0001">2Fe-2S</keyword>
<keyword evidence="8" id="KW-0223">Dioxygenase</keyword>
<reference evidence="8" key="1">
    <citation type="submission" date="2019-03" db="EMBL/GenBank/DDBJ databases">
        <title>Metabolic reconstructions from genomes of highly enriched 'Candidatus Accumulibacter' and 'Candidatus Competibacter' bioreactor populations.</title>
        <authorList>
            <person name="Annavajhala M.K."/>
            <person name="Welles L."/>
            <person name="Abbas B."/>
            <person name="Sorokin D."/>
            <person name="Park H."/>
            <person name="Van Loosdrecht M."/>
            <person name="Chandran K."/>
        </authorList>
    </citation>
    <scope>NUCLEOTIDE SEQUENCE</scope>
    <source>
        <strain evidence="8">SBR_L</strain>
    </source>
</reference>
<dbReference type="InterPro" id="IPR050584">
    <property type="entry name" value="Cholesterol_7-desaturase"/>
</dbReference>
<dbReference type="EMBL" id="SPMX01000013">
    <property type="protein sequence ID" value="NMQ04925.1"/>
    <property type="molecule type" value="Genomic_DNA"/>
</dbReference>